<keyword evidence="2" id="KW-1185">Reference proteome</keyword>
<accession>A0A3Q7FRV0</accession>
<dbReference type="Gramene" id="Solyc03g115163.1.1">
    <property type="protein sequence ID" value="Solyc03g115163.1.1"/>
    <property type="gene ID" value="Solyc03g115163.1"/>
</dbReference>
<name>A0A3Q7FRV0_SOLLC</name>
<dbReference type="Proteomes" id="UP000004994">
    <property type="component" value="Chromosome 3"/>
</dbReference>
<dbReference type="AlphaFoldDB" id="A0A3Q7FRV0"/>
<reference evidence="1" key="1">
    <citation type="journal article" date="2012" name="Nature">
        <title>The tomato genome sequence provides insights into fleshy fruit evolution.</title>
        <authorList>
            <consortium name="Tomato Genome Consortium"/>
        </authorList>
    </citation>
    <scope>NUCLEOTIDE SEQUENCE [LARGE SCALE GENOMIC DNA]</scope>
    <source>
        <strain evidence="1">cv. Heinz 1706</strain>
    </source>
</reference>
<proteinExistence type="predicted"/>
<evidence type="ECO:0000313" key="1">
    <source>
        <dbReference type="EnsemblPlants" id="Solyc03g115163.1.1"/>
    </source>
</evidence>
<dbReference type="InParanoid" id="A0A3Q7FRV0"/>
<dbReference type="EnsemblPlants" id="Solyc03g115163.1.1">
    <property type="protein sequence ID" value="Solyc03g115163.1.1"/>
    <property type="gene ID" value="Solyc03g115163.1"/>
</dbReference>
<protein>
    <submittedName>
        <fullName evidence="1">Uncharacterized protein</fullName>
    </submittedName>
</protein>
<organism evidence="1">
    <name type="scientific">Solanum lycopersicum</name>
    <name type="common">Tomato</name>
    <name type="synonym">Lycopersicon esculentum</name>
    <dbReference type="NCBI Taxonomy" id="4081"/>
    <lineage>
        <taxon>Eukaryota</taxon>
        <taxon>Viridiplantae</taxon>
        <taxon>Streptophyta</taxon>
        <taxon>Embryophyta</taxon>
        <taxon>Tracheophyta</taxon>
        <taxon>Spermatophyta</taxon>
        <taxon>Magnoliopsida</taxon>
        <taxon>eudicotyledons</taxon>
        <taxon>Gunneridae</taxon>
        <taxon>Pentapetalae</taxon>
        <taxon>asterids</taxon>
        <taxon>lamiids</taxon>
        <taxon>Solanales</taxon>
        <taxon>Solanaceae</taxon>
        <taxon>Solanoideae</taxon>
        <taxon>Solaneae</taxon>
        <taxon>Solanum</taxon>
        <taxon>Solanum subgen. Lycopersicon</taxon>
    </lineage>
</organism>
<sequence length="114" mass="12932">MKILENLNATKYVEKAGFSMAELNEMEHLCNSLGHLDSLLTYGKNSSYATDKSSRVEVYRMILAATIYRIFRVRAVLYAVVTSDAVRVHKEHIDVVQGDEARMDIRVMAFSSLN</sequence>
<reference evidence="1" key="2">
    <citation type="submission" date="2019-01" db="UniProtKB">
        <authorList>
            <consortium name="EnsemblPlants"/>
        </authorList>
    </citation>
    <scope>IDENTIFICATION</scope>
    <source>
        <strain evidence="1">cv. Heinz 1706</strain>
    </source>
</reference>
<evidence type="ECO:0000313" key="2">
    <source>
        <dbReference type="Proteomes" id="UP000004994"/>
    </source>
</evidence>